<dbReference type="PROSITE" id="PS50010">
    <property type="entry name" value="DH_2"/>
    <property type="match status" value="1"/>
</dbReference>
<dbReference type="InterPro" id="IPR055251">
    <property type="entry name" value="SOS1_NGEF_PH"/>
</dbReference>
<dbReference type="InterPro" id="IPR035899">
    <property type="entry name" value="DBL_dom_sf"/>
</dbReference>
<name>A0A915CLZ6_9BILA</name>
<organism evidence="4 5">
    <name type="scientific">Ditylenchus dipsaci</name>
    <dbReference type="NCBI Taxonomy" id="166011"/>
    <lineage>
        <taxon>Eukaryota</taxon>
        <taxon>Metazoa</taxon>
        <taxon>Ecdysozoa</taxon>
        <taxon>Nematoda</taxon>
        <taxon>Chromadorea</taxon>
        <taxon>Rhabditida</taxon>
        <taxon>Tylenchina</taxon>
        <taxon>Tylenchomorpha</taxon>
        <taxon>Sphaerularioidea</taxon>
        <taxon>Anguinidae</taxon>
        <taxon>Anguininae</taxon>
        <taxon>Ditylenchus</taxon>
    </lineage>
</organism>
<sequence length="794" mass="92415">MGEIVQMIQNKDLHLVLEDRQTRAEEAVTNSANQLGKLEKEVMEIATEVTSRIEHSLQVNKVLKLASDVTEAIQQRHYRLLQMNYIPNSLEDANQAHIIHQQFRSDCENVGGMLQNFQEKYACANFIIADPAKRNVTAEVMEQVKNRWFQLVGLTEIRTKLLNTAVSYYKCVSHVVPVSESMEHDLRLELGDFCVLEHYDSLEKRLEAIVKRLNKHTSLKERFLEASLYAQKTSEIFIRYIRRCQASEKHISSSEMEVNAFKDNVREQQTRILELWHQRKARIEQCQHAVMLQIASSSLGQWIEAECENCVSMISIARSMKASSSRVNVEELKLKCMEFKSIVKEKRSEVKLMLEHSKRFLKNRLNDFHNADIEQAIQSVPSRFTHLLNLGRQYELAVNQIVGNGESVSSKDDLSLDRYSDSTIEDKIEKDGVGENVWNKKMIEPMRELLTSEKDYIDHLRTCIDVYLRSYRMAGSSCPSSLRNKEVEIFGNIEQLYDFHSGTFLKELMSYEKNPEDVGYCFIQWMEQLKELYADYCLNKDENNHIICLPEAIKMFSEIRERNNLPHSHDLQSMVIKPVQRITRYRLMLEQLIKGCSVNTKEIKDAYEVVVNIPKLANDRMHLKNFDSFEKYKVGDFIMQDSFVVYEPKRYFKPNRDLQVFLFESNIVFTKKEEIAPKKIRYAYKDSILLCELHVVEHVEGDNTKFGLRKGSQPHQNDMTSVLKANNENSRMRWVKTLRDLKMDMKKASIIDDRLPNLNRVSQVSKDSNTTGEDRYSIASTSSVGVSSIFYDLK</sequence>
<dbReference type="InterPro" id="IPR001849">
    <property type="entry name" value="PH_domain"/>
</dbReference>
<feature type="domain" description="DH" evidence="3">
    <location>
        <begin position="441"/>
        <end position="620"/>
    </location>
</feature>
<proteinExistence type="predicted"/>
<evidence type="ECO:0000259" key="2">
    <source>
        <dbReference type="PROSITE" id="PS50003"/>
    </source>
</evidence>
<dbReference type="PANTHER" id="PTHR22826">
    <property type="entry name" value="RHO GUANINE EXCHANGE FACTOR-RELATED"/>
    <property type="match status" value="1"/>
</dbReference>
<dbReference type="SMART" id="SM00325">
    <property type="entry name" value="RhoGEF"/>
    <property type="match status" value="1"/>
</dbReference>
<dbReference type="Gene3D" id="2.30.29.30">
    <property type="entry name" value="Pleckstrin-homology domain (PH domain)/Phosphotyrosine-binding domain (PTB)"/>
    <property type="match status" value="1"/>
</dbReference>
<dbReference type="SMART" id="SM00233">
    <property type="entry name" value="PH"/>
    <property type="match status" value="1"/>
</dbReference>
<reference evidence="5" key="1">
    <citation type="submission" date="2022-11" db="UniProtKB">
        <authorList>
            <consortium name="WormBaseParasite"/>
        </authorList>
    </citation>
    <scope>IDENTIFICATION</scope>
</reference>
<dbReference type="SUPFAM" id="SSF50729">
    <property type="entry name" value="PH domain-like"/>
    <property type="match status" value="1"/>
</dbReference>
<evidence type="ECO:0000256" key="1">
    <source>
        <dbReference type="ARBA" id="ARBA00022658"/>
    </source>
</evidence>
<dbReference type="GO" id="GO:0019898">
    <property type="term" value="C:extrinsic component of membrane"/>
    <property type="evidence" value="ECO:0007669"/>
    <property type="project" value="TreeGrafter"/>
</dbReference>
<dbReference type="GO" id="GO:0005737">
    <property type="term" value="C:cytoplasm"/>
    <property type="evidence" value="ECO:0007669"/>
    <property type="project" value="TreeGrafter"/>
</dbReference>
<dbReference type="CDD" id="cd00160">
    <property type="entry name" value="RhoGEF"/>
    <property type="match status" value="1"/>
</dbReference>
<protein>
    <submittedName>
        <fullName evidence="5">Uncharacterized protein</fullName>
    </submittedName>
</protein>
<dbReference type="PROSITE" id="PS50003">
    <property type="entry name" value="PH_DOMAIN"/>
    <property type="match status" value="1"/>
</dbReference>
<dbReference type="AlphaFoldDB" id="A0A915CLZ6"/>
<dbReference type="InterPro" id="IPR051336">
    <property type="entry name" value="RhoGEF_Guanine_NuclExch_SF"/>
</dbReference>
<dbReference type="Gene3D" id="1.20.900.10">
    <property type="entry name" value="Dbl homology (DH) domain"/>
    <property type="match status" value="1"/>
</dbReference>
<keyword evidence="1" id="KW-0344">Guanine-nucleotide releasing factor</keyword>
<evidence type="ECO:0000313" key="5">
    <source>
        <dbReference type="WBParaSite" id="jg10393"/>
    </source>
</evidence>
<dbReference type="PANTHER" id="PTHR22826:SF106">
    <property type="entry name" value="TRIO, ISOFORM A"/>
    <property type="match status" value="1"/>
</dbReference>
<dbReference type="SUPFAM" id="SSF46966">
    <property type="entry name" value="Spectrin repeat"/>
    <property type="match status" value="2"/>
</dbReference>
<dbReference type="WBParaSite" id="jg10393">
    <property type="protein sequence ID" value="jg10393"/>
    <property type="gene ID" value="jg10393"/>
</dbReference>
<dbReference type="SUPFAM" id="SSF48065">
    <property type="entry name" value="DBL homology domain (DH-domain)"/>
    <property type="match status" value="1"/>
</dbReference>
<evidence type="ECO:0000259" key="3">
    <source>
        <dbReference type="PROSITE" id="PS50010"/>
    </source>
</evidence>
<dbReference type="GO" id="GO:0007411">
    <property type="term" value="P:axon guidance"/>
    <property type="evidence" value="ECO:0007669"/>
    <property type="project" value="TreeGrafter"/>
</dbReference>
<dbReference type="Pfam" id="PF00621">
    <property type="entry name" value="RhoGEF"/>
    <property type="match status" value="1"/>
</dbReference>
<dbReference type="Proteomes" id="UP000887574">
    <property type="component" value="Unplaced"/>
</dbReference>
<feature type="domain" description="PH" evidence="2">
    <location>
        <begin position="637"/>
        <end position="743"/>
    </location>
</feature>
<dbReference type="Gene3D" id="1.20.58.60">
    <property type="match status" value="2"/>
</dbReference>
<dbReference type="Pfam" id="PF22697">
    <property type="entry name" value="SOS1_NGEF_PH"/>
    <property type="match status" value="1"/>
</dbReference>
<dbReference type="GO" id="GO:0005085">
    <property type="term" value="F:guanyl-nucleotide exchange factor activity"/>
    <property type="evidence" value="ECO:0007669"/>
    <property type="project" value="UniProtKB-KW"/>
</dbReference>
<evidence type="ECO:0000313" key="4">
    <source>
        <dbReference type="Proteomes" id="UP000887574"/>
    </source>
</evidence>
<keyword evidence="4" id="KW-1185">Reference proteome</keyword>
<dbReference type="InterPro" id="IPR011993">
    <property type="entry name" value="PH-like_dom_sf"/>
</dbReference>
<accession>A0A915CLZ6</accession>
<dbReference type="InterPro" id="IPR000219">
    <property type="entry name" value="DH_dom"/>
</dbReference>